<gene>
    <name evidence="2" type="ORF">CLEI1391_LOCUS20046</name>
</gene>
<dbReference type="EMBL" id="HBFB01035668">
    <property type="protein sequence ID" value="CAD8695860.1"/>
    <property type="molecule type" value="Transcribed_RNA"/>
</dbReference>
<organism evidence="2">
    <name type="scientific">Chlamydomonas leiostraca</name>
    <dbReference type="NCBI Taxonomy" id="1034604"/>
    <lineage>
        <taxon>Eukaryota</taxon>
        <taxon>Viridiplantae</taxon>
        <taxon>Chlorophyta</taxon>
        <taxon>core chlorophytes</taxon>
        <taxon>Chlorophyceae</taxon>
        <taxon>CS clade</taxon>
        <taxon>Chlamydomonadales</taxon>
        <taxon>Chlamydomonadaceae</taxon>
        <taxon>Chlamydomonas</taxon>
    </lineage>
</organism>
<reference evidence="2" key="1">
    <citation type="submission" date="2021-01" db="EMBL/GenBank/DDBJ databases">
        <authorList>
            <person name="Corre E."/>
            <person name="Pelletier E."/>
            <person name="Niang G."/>
            <person name="Scheremetjew M."/>
            <person name="Finn R."/>
            <person name="Kale V."/>
            <person name="Holt S."/>
            <person name="Cochrane G."/>
            <person name="Meng A."/>
            <person name="Brown T."/>
            <person name="Cohen L."/>
        </authorList>
    </citation>
    <scope>NUCLEOTIDE SEQUENCE</scope>
    <source>
        <strain evidence="2">SAG 11-49</strain>
    </source>
</reference>
<accession>A0A7S0S5A4</accession>
<name>A0A7S0S5A4_9CHLO</name>
<dbReference type="AlphaFoldDB" id="A0A7S0S5A4"/>
<proteinExistence type="predicted"/>
<evidence type="ECO:0000256" key="1">
    <source>
        <dbReference type="SAM" id="MobiDB-lite"/>
    </source>
</evidence>
<evidence type="ECO:0000313" key="2">
    <source>
        <dbReference type="EMBL" id="CAD8695860.1"/>
    </source>
</evidence>
<feature type="region of interest" description="Disordered" evidence="1">
    <location>
        <begin position="241"/>
        <end position="260"/>
    </location>
</feature>
<sequence>MGDDAQLGELLRLARRLAKDMRAGRSTDDGLIIVPVDPRDCAAGRSGGAAASASGQAGEEQVLQKQKVLVVMDKFCKNDVHRRLNKACNQLEQQPLAWAVPSQPIIDPEGSQAVIKAMVAASNTLDSARELNSKRGPRDAAATAGWLVTAYLAHVTALLADPRQPPPIYSMPLDYCTELAQRLGGDQASASDLIRMHLLLTVQRMQAGGTPACSALPPRHEAPYGLHDFGGQYQYVPDADAIDVGESGDDDYEWDDDEQY</sequence>
<protein>
    <submittedName>
        <fullName evidence="2">Uncharacterized protein</fullName>
    </submittedName>
</protein>